<feature type="transmembrane region" description="Helical" evidence="1">
    <location>
        <begin position="301"/>
        <end position="322"/>
    </location>
</feature>
<keyword evidence="1" id="KW-0472">Membrane</keyword>
<feature type="transmembrane region" description="Helical" evidence="1">
    <location>
        <begin position="433"/>
        <end position="453"/>
    </location>
</feature>
<evidence type="ECO:0000313" key="3">
    <source>
        <dbReference type="Proteomes" id="UP001597034"/>
    </source>
</evidence>
<keyword evidence="1" id="KW-1133">Transmembrane helix</keyword>
<comment type="caution">
    <text evidence="2">The sequence shown here is derived from an EMBL/GenBank/DDBJ whole genome shotgun (WGS) entry which is preliminary data.</text>
</comment>
<feature type="transmembrane region" description="Helical" evidence="1">
    <location>
        <begin position="118"/>
        <end position="139"/>
    </location>
</feature>
<feature type="transmembrane region" description="Helical" evidence="1">
    <location>
        <begin position="343"/>
        <end position="364"/>
    </location>
</feature>
<dbReference type="RefSeq" id="WP_256398824.1">
    <property type="nucleotide sequence ID" value="NZ_JANHJR010000001.1"/>
</dbReference>
<accession>A0ABD6DLI2</accession>
<dbReference type="EMBL" id="JBHUDO010000002">
    <property type="protein sequence ID" value="MFD1645661.1"/>
    <property type="molecule type" value="Genomic_DNA"/>
</dbReference>
<proteinExistence type="predicted"/>
<keyword evidence="1" id="KW-0812">Transmembrane</keyword>
<feature type="transmembrane region" description="Helical" evidence="1">
    <location>
        <begin position="165"/>
        <end position="182"/>
    </location>
</feature>
<keyword evidence="3" id="KW-1185">Reference proteome</keyword>
<reference evidence="2 3" key="1">
    <citation type="journal article" date="2019" name="Int. J. Syst. Evol. Microbiol.">
        <title>The Global Catalogue of Microorganisms (GCM) 10K type strain sequencing project: providing services to taxonomists for standard genome sequencing and annotation.</title>
        <authorList>
            <consortium name="The Broad Institute Genomics Platform"/>
            <consortium name="The Broad Institute Genome Sequencing Center for Infectious Disease"/>
            <person name="Wu L."/>
            <person name="Ma J."/>
        </authorList>
    </citation>
    <scope>NUCLEOTIDE SEQUENCE [LARGE SCALE GENOMIC DNA]</scope>
    <source>
        <strain evidence="2 3">CGMCC 1.10390</strain>
    </source>
</reference>
<feature type="transmembrane region" description="Helical" evidence="1">
    <location>
        <begin position="392"/>
        <end position="412"/>
    </location>
</feature>
<feature type="transmembrane region" description="Helical" evidence="1">
    <location>
        <begin position="41"/>
        <end position="63"/>
    </location>
</feature>
<name>A0ABD6DLI2_9EURY</name>
<evidence type="ECO:0008006" key="4">
    <source>
        <dbReference type="Google" id="ProtNLM"/>
    </source>
</evidence>
<evidence type="ECO:0000256" key="1">
    <source>
        <dbReference type="SAM" id="Phobius"/>
    </source>
</evidence>
<protein>
    <recommendedName>
        <fullName evidence="4">Fenitrothion hydrolase</fullName>
    </recommendedName>
</protein>
<feature type="transmembrane region" description="Helical" evidence="1">
    <location>
        <begin position="84"/>
        <end position="112"/>
    </location>
</feature>
<dbReference type="AlphaFoldDB" id="A0ABD6DLI2"/>
<dbReference type="Proteomes" id="UP001597034">
    <property type="component" value="Unassembled WGS sequence"/>
</dbReference>
<feature type="transmembrane region" description="Helical" evidence="1">
    <location>
        <begin position="267"/>
        <end position="289"/>
    </location>
</feature>
<evidence type="ECO:0000313" key="2">
    <source>
        <dbReference type="EMBL" id="MFD1645661.1"/>
    </source>
</evidence>
<gene>
    <name evidence="2" type="ORF">ACFSBL_08205</name>
</gene>
<organism evidence="2 3">
    <name type="scientific">Haloarchaeobius litoreus</name>
    <dbReference type="NCBI Taxonomy" id="755306"/>
    <lineage>
        <taxon>Archaea</taxon>
        <taxon>Methanobacteriati</taxon>
        <taxon>Methanobacteriota</taxon>
        <taxon>Stenosarchaea group</taxon>
        <taxon>Halobacteria</taxon>
        <taxon>Halobacteriales</taxon>
        <taxon>Halorubellaceae</taxon>
        <taxon>Haloarchaeobius</taxon>
    </lineage>
</organism>
<sequence>MPRREAARVLLAVLAATLLAEPVLAHSGSLAGSLTSTSVPFWLVAVSGGGLVGASFLFTSFATDHEFIAWLNDRRLGLPSTASLWRWVVRGLRLGSVAALLLLLAVAFVAPADPRRNLAIIAVWAVWWAGYTASVYLLGNSWPAVNPWRAISTVLPRVSERDLPAWSRGWPATAGLLGMVWLEVVTPVASDPPLLATVVLAYTGVTLAGAAVFGPAWYESVDPISRVFRVYGRLAPFQRTDDGFAVELPGSRLVHDADGATRADVRFVVALVWATSFDGLVSTPVFASTVRTLADVGVPALAVYVVAIVAGYALFLGVYRLAARVGRRTAGSYVTAGTVERRFVGSLVPIAAGYHLAHFLGYFLTFVPTVEVLALDPFTPPQNVPVAVLPDWFGSMGLAFVVLGHLLAIWVAHSIAFETFTGRLQPIRSQYPFALVMVFYTMISMWLLGQPYVSPPV</sequence>
<feature type="transmembrane region" description="Helical" evidence="1">
    <location>
        <begin position="194"/>
        <end position="218"/>
    </location>
</feature>